<evidence type="ECO:0000256" key="4">
    <source>
        <dbReference type="ARBA" id="ARBA00022840"/>
    </source>
</evidence>
<dbReference type="SUPFAM" id="SSF52540">
    <property type="entry name" value="P-loop containing nucleoside triphosphate hydrolases"/>
    <property type="match status" value="1"/>
</dbReference>
<keyword evidence="3 7" id="KW-0547">Nucleotide-binding</keyword>
<sequence>MESPGDKAVIAVRSRPLFAQEIARNCASVLNFPDEDKNIVILGKHGFEFDKIFCGSAQEEVFEIVRPILKQVWAGYSATVMAYGQTGAGKTYTMGTGRGKFSLDGEGVVPRTVRELFMLNAEQSAEIFVSFMEVYNEGVYDLLSAFPTRKIQARAFRDLGLQEIHVVSVEDALKRLEEGIEARRVSETQGNEKSSRSHAIFSIHIHKFSKEDETETRSLVHLVDLAGSEAVGKAGNQGSLKLEGISINQGLLALSNCIRAVIQKSQHIPVRNTALTNVLQDALKGKCMLALIACVSPSSKDETETIQTLRFAQAFHKIKSKPHIQKIVAQHQHAKNHNKKILGLVTPNGLRKPFASIGNNSALQFPNVMTNYQFVTRRATVVSPTEFEHSSCSSTSRGNVSPVSNMSSASIFSHFSEHELNEYMSSIIVEKIAALKKETEALVNKRIEDALKNIGPQPTIAAENDSANLDLTVVTVSNEAFGGSSTPKRNKISNSCQTSPQSDADANKSTVFVTDLVPITPYVDHRAIRRSPTPDKSEEPPRKLRRSVRLSCMELPVFLRSQSSEGESHTDRRKLRRSLRLSCMDLPDFLRTKDEEDPKLRRSSRRSCVPKLEDFAADEVPAKRARYSVGGMSELRRPRRSTRLSTLNLPASEVPVPTEVQQESKKRKSVGPDILEEILFHESPSAGSVQEKHNRRMLELLNTETTKVLQQLPTVGPKTGYVIYSYRQIHGNYSSFDDLKNIPGLSANFLKRFLKANNIKVAPADS</sequence>
<dbReference type="GO" id="GO:0005524">
    <property type="term" value="F:ATP binding"/>
    <property type="evidence" value="ECO:0007669"/>
    <property type="project" value="UniProtKB-UniRule"/>
</dbReference>
<dbReference type="GO" id="GO:0008017">
    <property type="term" value="F:microtubule binding"/>
    <property type="evidence" value="ECO:0007669"/>
    <property type="project" value="InterPro"/>
</dbReference>
<evidence type="ECO:0000256" key="5">
    <source>
        <dbReference type="ARBA" id="ARBA00023054"/>
    </source>
</evidence>
<dbReference type="InterPro" id="IPR010994">
    <property type="entry name" value="RuvA_2-like"/>
</dbReference>
<dbReference type="Proteomes" id="UP000494165">
    <property type="component" value="Unassembled WGS sequence"/>
</dbReference>
<feature type="region of interest" description="Disordered" evidence="8">
    <location>
        <begin position="524"/>
        <end position="546"/>
    </location>
</feature>
<dbReference type="Gene3D" id="3.40.850.10">
    <property type="entry name" value="Kinesin motor domain"/>
    <property type="match status" value="1"/>
</dbReference>
<dbReference type="PROSITE" id="PS50067">
    <property type="entry name" value="KINESIN_MOTOR_2"/>
    <property type="match status" value="1"/>
</dbReference>
<keyword evidence="5" id="KW-0175">Coiled coil</keyword>
<dbReference type="Pfam" id="PF00225">
    <property type="entry name" value="Kinesin"/>
    <property type="match status" value="1"/>
</dbReference>
<dbReference type="EMBL" id="CADEPI010000072">
    <property type="protein sequence ID" value="CAB3372383.1"/>
    <property type="molecule type" value="Genomic_DNA"/>
</dbReference>
<keyword evidence="4 7" id="KW-0067">ATP-binding</keyword>
<evidence type="ECO:0000256" key="6">
    <source>
        <dbReference type="ARBA" id="ARBA00023212"/>
    </source>
</evidence>
<dbReference type="GO" id="GO:0003777">
    <property type="term" value="F:microtubule motor activity"/>
    <property type="evidence" value="ECO:0007669"/>
    <property type="project" value="InterPro"/>
</dbReference>
<dbReference type="GO" id="GO:0007018">
    <property type="term" value="P:microtubule-based movement"/>
    <property type="evidence" value="ECO:0007669"/>
    <property type="project" value="InterPro"/>
</dbReference>
<dbReference type="InterPro" id="IPR001752">
    <property type="entry name" value="Kinesin_motor_dom"/>
</dbReference>
<accession>A0A8S1CLD7</accession>
<name>A0A8S1CLD7_9INSE</name>
<dbReference type="CDD" id="cd00106">
    <property type="entry name" value="KISc"/>
    <property type="match status" value="1"/>
</dbReference>
<gene>
    <name evidence="10" type="ORF">CLODIP_2_CD10156</name>
</gene>
<dbReference type="GO" id="GO:0005875">
    <property type="term" value="C:microtubule associated complex"/>
    <property type="evidence" value="ECO:0007669"/>
    <property type="project" value="TreeGrafter"/>
</dbReference>
<evidence type="ECO:0000256" key="2">
    <source>
        <dbReference type="ARBA" id="ARBA00022490"/>
    </source>
</evidence>
<keyword evidence="11" id="KW-1185">Reference proteome</keyword>
<comment type="similarity">
    <text evidence="7">Belongs to the TRAFAC class myosin-kinesin ATPase superfamily. Kinesin family.</text>
</comment>
<dbReference type="PANTHER" id="PTHR47969">
    <property type="entry name" value="CHROMOSOME-ASSOCIATED KINESIN KIF4A-RELATED"/>
    <property type="match status" value="1"/>
</dbReference>
<keyword evidence="6" id="KW-0206">Cytoskeleton</keyword>
<comment type="caution">
    <text evidence="10">The sequence shown here is derived from an EMBL/GenBank/DDBJ whole genome shotgun (WGS) entry which is preliminary data.</text>
</comment>
<dbReference type="GO" id="GO:0051231">
    <property type="term" value="P:spindle elongation"/>
    <property type="evidence" value="ECO:0007669"/>
    <property type="project" value="TreeGrafter"/>
</dbReference>
<dbReference type="Gene3D" id="1.10.150.280">
    <property type="entry name" value="AF1531-like domain"/>
    <property type="match status" value="1"/>
</dbReference>
<keyword evidence="7" id="KW-0505">Motor protein</keyword>
<dbReference type="InterPro" id="IPR036961">
    <property type="entry name" value="Kinesin_motor_dom_sf"/>
</dbReference>
<evidence type="ECO:0000313" key="11">
    <source>
        <dbReference type="Proteomes" id="UP000494165"/>
    </source>
</evidence>
<dbReference type="Pfam" id="PF12836">
    <property type="entry name" value="HHH_3"/>
    <property type="match status" value="1"/>
</dbReference>
<comment type="subcellular location">
    <subcellularLocation>
        <location evidence="1">Cytoplasm</location>
        <location evidence="1">Cytoskeleton</location>
    </subcellularLocation>
</comment>
<keyword evidence="2" id="KW-0963">Cytoplasm</keyword>
<evidence type="ECO:0000256" key="3">
    <source>
        <dbReference type="ARBA" id="ARBA00022741"/>
    </source>
</evidence>
<feature type="domain" description="Kinesin motor" evidence="9">
    <location>
        <begin position="7"/>
        <end position="318"/>
    </location>
</feature>
<feature type="binding site" evidence="7">
    <location>
        <begin position="84"/>
        <end position="91"/>
    </location>
    <ligand>
        <name>ATP</name>
        <dbReference type="ChEBI" id="CHEBI:30616"/>
    </ligand>
</feature>
<evidence type="ECO:0000313" key="10">
    <source>
        <dbReference type="EMBL" id="CAB3372383.1"/>
    </source>
</evidence>
<dbReference type="InterPro" id="IPR027417">
    <property type="entry name" value="P-loop_NTPase"/>
</dbReference>
<proteinExistence type="inferred from homology"/>
<protein>
    <recommendedName>
        <fullName evidence="9">Kinesin motor domain-containing protein</fullName>
    </recommendedName>
</protein>
<dbReference type="PANTHER" id="PTHR47969:SF15">
    <property type="entry name" value="CHROMOSOME-ASSOCIATED KINESIN KIF4A-RELATED"/>
    <property type="match status" value="1"/>
</dbReference>
<feature type="compositionally biased region" description="Basic and acidic residues" evidence="8">
    <location>
        <begin position="532"/>
        <end position="542"/>
    </location>
</feature>
<evidence type="ECO:0000256" key="8">
    <source>
        <dbReference type="SAM" id="MobiDB-lite"/>
    </source>
</evidence>
<evidence type="ECO:0000259" key="9">
    <source>
        <dbReference type="PROSITE" id="PS50067"/>
    </source>
</evidence>
<dbReference type="GO" id="GO:0007052">
    <property type="term" value="P:mitotic spindle organization"/>
    <property type="evidence" value="ECO:0007669"/>
    <property type="project" value="TreeGrafter"/>
</dbReference>
<dbReference type="SMART" id="SM00129">
    <property type="entry name" value="KISc"/>
    <property type="match status" value="1"/>
</dbReference>
<organism evidence="10 11">
    <name type="scientific">Cloeon dipterum</name>
    <dbReference type="NCBI Taxonomy" id="197152"/>
    <lineage>
        <taxon>Eukaryota</taxon>
        <taxon>Metazoa</taxon>
        <taxon>Ecdysozoa</taxon>
        <taxon>Arthropoda</taxon>
        <taxon>Hexapoda</taxon>
        <taxon>Insecta</taxon>
        <taxon>Pterygota</taxon>
        <taxon>Palaeoptera</taxon>
        <taxon>Ephemeroptera</taxon>
        <taxon>Pisciforma</taxon>
        <taxon>Baetidae</taxon>
        <taxon>Cloeon</taxon>
    </lineage>
</organism>
<reference evidence="10 11" key="1">
    <citation type="submission" date="2020-04" db="EMBL/GenBank/DDBJ databases">
        <authorList>
            <person name="Alioto T."/>
            <person name="Alioto T."/>
            <person name="Gomez Garrido J."/>
        </authorList>
    </citation>
    <scope>NUCLEOTIDE SEQUENCE [LARGE SCALE GENOMIC DNA]</scope>
</reference>
<dbReference type="SUPFAM" id="SSF47781">
    <property type="entry name" value="RuvA domain 2-like"/>
    <property type="match status" value="1"/>
</dbReference>
<dbReference type="InterPro" id="IPR027640">
    <property type="entry name" value="Kinesin-like_fam"/>
</dbReference>
<dbReference type="PRINTS" id="PR00380">
    <property type="entry name" value="KINESINHEAVY"/>
</dbReference>
<dbReference type="AlphaFoldDB" id="A0A8S1CLD7"/>
<feature type="region of interest" description="Disordered" evidence="8">
    <location>
        <begin position="480"/>
        <end position="507"/>
    </location>
</feature>
<evidence type="ECO:0000256" key="7">
    <source>
        <dbReference type="PROSITE-ProRule" id="PRU00283"/>
    </source>
</evidence>
<dbReference type="OrthoDB" id="6237065at2759"/>
<evidence type="ECO:0000256" key="1">
    <source>
        <dbReference type="ARBA" id="ARBA00004245"/>
    </source>
</evidence>